<evidence type="ECO:0000256" key="6">
    <source>
        <dbReference type="ARBA" id="ARBA00025628"/>
    </source>
</evidence>
<dbReference type="GO" id="GO:1901799">
    <property type="term" value="P:negative regulation of proteasomal protein catabolic process"/>
    <property type="evidence" value="ECO:0007669"/>
    <property type="project" value="Ensembl"/>
</dbReference>
<comment type="pathway">
    <text evidence="1">Porphyrin-containing compound metabolism; protoporphyrin-IX biosynthesis; coproporphyrinogen-III from 5-aminolevulinate: step 1/4.</text>
</comment>
<dbReference type="GO" id="GO:0006785">
    <property type="term" value="P:heme B biosynthetic process"/>
    <property type="evidence" value="ECO:0007669"/>
    <property type="project" value="Ensembl"/>
</dbReference>
<dbReference type="GO" id="GO:0006784">
    <property type="term" value="P:heme A biosynthetic process"/>
    <property type="evidence" value="ECO:0007669"/>
    <property type="project" value="Ensembl"/>
</dbReference>
<dbReference type="Gene3D" id="3.20.20.70">
    <property type="entry name" value="Aldolase class I"/>
    <property type="match status" value="1"/>
</dbReference>
<dbReference type="SMART" id="SM01004">
    <property type="entry name" value="ALAD"/>
    <property type="match status" value="1"/>
</dbReference>
<dbReference type="PANTHER" id="PTHR11458:SF0">
    <property type="entry name" value="DELTA-AMINOLEVULINIC ACID DEHYDRATASE"/>
    <property type="match status" value="1"/>
</dbReference>
<keyword evidence="13" id="KW-1185">Reference proteome</keyword>
<dbReference type="GO" id="GO:0008270">
    <property type="term" value="F:zinc ion binding"/>
    <property type="evidence" value="ECO:0007669"/>
    <property type="project" value="Ensembl"/>
</dbReference>
<evidence type="ECO:0000256" key="7">
    <source>
        <dbReference type="ARBA" id="ARBA00025861"/>
    </source>
</evidence>
<evidence type="ECO:0000313" key="12">
    <source>
        <dbReference type="Ensembl" id="ENSBGRP00000009874.1"/>
    </source>
</evidence>
<reference evidence="12" key="2">
    <citation type="submission" date="2025-05" db="UniProtKB">
        <authorList>
            <consortium name="Ensembl"/>
        </authorList>
    </citation>
    <scope>IDENTIFICATION</scope>
</reference>
<keyword evidence="5 9" id="KW-0627">Porphyrin biosynthesis</keyword>
<proteinExistence type="inferred from homology"/>
<dbReference type="InterPro" id="IPR013785">
    <property type="entry name" value="Aldolase_TIM"/>
</dbReference>
<dbReference type="EC" id="4.2.1.24" evidence="9"/>
<feature type="region of interest" description="Disordered" evidence="11">
    <location>
        <begin position="67"/>
        <end position="93"/>
    </location>
</feature>
<dbReference type="GO" id="GO:0051260">
    <property type="term" value="P:protein homooligomerization"/>
    <property type="evidence" value="ECO:0007669"/>
    <property type="project" value="Ensembl"/>
</dbReference>
<comment type="function">
    <text evidence="6">Catalyzes an early step in the biosynthesis of tetrapyrroles. Binds two molecules of 5-aminolevulinate per subunit, each at a distinct site, and catalyzes their condensation to form porphobilinogen.</text>
</comment>
<comment type="subunit">
    <text evidence="7">Homooctamer; active form. Homohexamer; low activity form.</text>
</comment>
<organism evidence="12 13">
    <name type="scientific">Bos mutus grunniens</name>
    <name type="common">Wild yak</name>
    <name type="synonym">Bos grunniens</name>
    <dbReference type="NCBI Taxonomy" id="30521"/>
    <lineage>
        <taxon>Eukaryota</taxon>
        <taxon>Metazoa</taxon>
        <taxon>Chordata</taxon>
        <taxon>Craniata</taxon>
        <taxon>Vertebrata</taxon>
        <taxon>Euteleostomi</taxon>
        <taxon>Mammalia</taxon>
        <taxon>Eutheria</taxon>
        <taxon>Laurasiatheria</taxon>
        <taxon>Artiodactyla</taxon>
        <taxon>Ruminantia</taxon>
        <taxon>Pecora</taxon>
        <taxon>Bovidae</taxon>
        <taxon>Bovinae</taxon>
        <taxon>Bos</taxon>
    </lineage>
</organism>
<dbReference type="GO" id="GO:0004655">
    <property type="term" value="F:porphobilinogen synthase activity"/>
    <property type="evidence" value="ECO:0007669"/>
    <property type="project" value="UniProtKB-EC"/>
</dbReference>
<reference evidence="12" key="1">
    <citation type="submission" date="2019-05" db="EMBL/GenBank/DDBJ databases">
        <authorList>
            <person name="Zhang S."/>
            <person name="Liu J."/>
        </authorList>
    </citation>
    <scope>NUCLEOTIDE SEQUENCE [LARGE SCALE GENOMIC DNA]</scope>
</reference>
<evidence type="ECO:0000256" key="10">
    <source>
        <dbReference type="RuleBase" id="RU004161"/>
    </source>
</evidence>
<evidence type="ECO:0000256" key="9">
    <source>
        <dbReference type="RuleBase" id="RU000515"/>
    </source>
</evidence>
<dbReference type="Pfam" id="PF00490">
    <property type="entry name" value="ALAD"/>
    <property type="match status" value="1"/>
</dbReference>
<dbReference type="GO" id="GO:0071353">
    <property type="term" value="P:cellular response to interleukin-4"/>
    <property type="evidence" value="ECO:0007669"/>
    <property type="project" value="Ensembl"/>
</dbReference>
<dbReference type="GO" id="GO:0005829">
    <property type="term" value="C:cytosol"/>
    <property type="evidence" value="ECO:0007669"/>
    <property type="project" value="Ensembl"/>
</dbReference>
<evidence type="ECO:0000256" key="4">
    <source>
        <dbReference type="ARBA" id="ARBA00023239"/>
    </source>
</evidence>
<dbReference type="Ensembl" id="ENSBGRT00000011400.1">
    <property type="protein sequence ID" value="ENSBGRP00000009922.1"/>
    <property type="gene ID" value="ENSBGRG00000006128.1"/>
</dbReference>
<accession>A0A8B9WUH0</accession>
<evidence type="ECO:0000256" key="2">
    <source>
        <dbReference type="ARBA" id="ARBA00008055"/>
    </source>
</evidence>
<dbReference type="GO" id="GO:0006782">
    <property type="term" value="P:protoporphyrinogen IX biosynthetic process"/>
    <property type="evidence" value="ECO:0007669"/>
    <property type="project" value="UniProtKB-UniPathway"/>
</dbReference>
<evidence type="ECO:0000313" key="13">
    <source>
        <dbReference type="Proteomes" id="UP000694520"/>
    </source>
</evidence>
<dbReference type="Ensembl" id="ENSBGRT00000011351.1">
    <property type="protein sequence ID" value="ENSBGRP00000009874.1"/>
    <property type="gene ID" value="ENSBGRG00000006128.1"/>
</dbReference>
<dbReference type="PANTHER" id="PTHR11458">
    <property type="entry name" value="DELTA-AMINOLEVULINIC ACID DEHYDRATASE"/>
    <property type="match status" value="1"/>
</dbReference>
<dbReference type="SUPFAM" id="SSF51569">
    <property type="entry name" value="Aldolase"/>
    <property type="match status" value="1"/>
</dbReference>
<comment type="similarity">
    <text evidence="2 10">Belongs to the ALAD family.</text>
</comment>
<name>A0A8B9WUH0_BOSMU</name>
<evidence type="ECO:0000256" key="5">
    <source>
        <dbReference type="ARBA" id="ARBA00023244"/>
    </source>
</evidence>
<keyword evidence="4 9" id="KW-0456">Lyase</keyword>
<dbReference type="GO" id="GO:0042802">
    <property type="term" value="F:identical protein binding"/>
    <property type="evidence" value="ECO:0007669"/>
    <property type="project" value="Ensembl"/>
</dbReference>
<dbReference type="InterPro" id="IPR001731">
    <property type="entry name" value="ALAD"/>
</dbReference>
<protein>
    <recommendedName>
        <fullName evidence="9">Delta-aminolevulinic acid dehydratase</fullName>
        <ecNumber evidence="9">4.2.1.24</ecNumber>
    </recommendedName>
</protein>
<gene>
    <name evidence="12" type="primary">ALAD</name>
</gene>
<sequence>MTTPSLQPGAGPGLCYVGPQLAHLSDGCVHLSDGWPGATSEGTQSLPWKQQPCGIRKLSRAAALNGQVRSPVQSGNSPPQASWSRGGGGDEGVGWPALMAGHRASLRLHVTDTPRCLSPAARMSGAPQPTPRTPRLSRPSVCCARISPASWWPVTCACVPIPPTVTAVSSRLPPAPLPPTIPLRWGCAEARAVPPNPAVGPAGLLSENGSFQAEESRQRLAEVALAYAKAGCQVVAPSDMMDGRVEAIKEALMAHGFGNRVSVMSYSAKFASCFYGPFRDAAQSSPAFGDRRCYQLPPGARGLALRAVDRDVREGADLLMVKPGTPYLDIVREVKNKHPELPLAVYHVSGEFAMLWHGAQAGAFDLKAAVLEVMTAFRRAGADVIITYYTPQLLQWLKE</sequence>
<keyword evidence="3" id="KW-0350">Heme biosynthesis</keyword>
<evidence type="ECO:0000256" key="3">
    <source>
        <dbReference type="ARBA" id="ARBA00023133"/>
    </source>
</evidence>
<dbReference type="Proteomes" id="UP000694520">
    <property type="component" value="Chromosome 7"/>
</dbReference>
<comment type="catalytic activity">
    <reaction evidence="8 9">
        <text>2 5-aminolevulinate = porphobilinogen + 2 H2O + H(+)</text>
        <dbReference type="Rhea" id="RHEA:24064"/>
        <dbReference type="ChEBI" id="CHEBI:15377"/>
        <dbReference type="ChEBI" id="CHEBI:15378"/>
        <dbReference type="ChEBI" id="CHEBI:58126"/>
        <dbReference type="ChEBI" id="CHEBI:356416"/>
        <dbReference type="EC" id="4.2.1.24"/>
    </reaction>
</comment>
<dbReference type="PRINTS" id="PR00144">
    <property type="entry name" value="DALDHYDRTASE"/>
</dbReference>
<evidence type="ECO:0000256" key="1">
    <source>
        <dbReference type="ARBA" id="ARBA00004694"/>
    </source>
</evidence>
<feature type="compositionally biased region" description="Polar residues" evidence="11">
    <location>
        <begin position="67"/>
        <end position="83"/>
    </location>
</feature>
<dbReference type="AlphaFoldDB" id="A0A8B9WUH0"/>
<dbReference type="InterPro" id="IPR030656">
    <property type="entry name" value="ALAD_AS"/>
</dbReference>
<feature type="region of interest" description="Disordered" evidence="11">
    <location>
        <begin position="119"/>
        <end position="138"/>
    </location>
</feature>
<evidence type="ECO:0000256" key="8">
    <source>
        <dbReference type="ARBA" id="ARBA00047651"/>
    </source>
</evidence>
<evidence type="ECO:0000256" key="11">
    <source>
        <dbReference type="SAM" id="MobiDB-lite"/>
    </source>
</evidence>
<dbReference type="PROSITE" id="PS00169">
    <property type="entry name" value="D_ALA_DEHYDRATASE"/>
    <property type="match status" value="1"/>
</dbReference>
<dbReference type="GeneTree" id="ENSGT00390000006998"/>
<dbReference type="UniPathway" id="UPA00251">
    <property type="reaction ID" value="UER00318"/>
</dbReference>